<name>F0W3V0_9STRA</name>
<accession>F0W3V0</accession>
<reference evidence="2" key="1">
    <citation type="journal article" date="2011" name="PLoS Biol.">
        <title>Gene gain and loss during evolution of obligate parasitism in the white rust pathogen of Arabidopsis thaliana.</title>
        <authorList>
            <person name="Kemen E."/>
            <person name="Gardiner A."/>
            <person name="Schultz-Larsen T."/>
            <person name="Kemen A.C."/>
            <person name="Balmuth A.L."/>
            <person name="Robert-Seilaniantz A."/>
            <person name="Bailey K."/>
            <person name="Holub E."/>
            <person name="Studholme D.J."/>
            <person name="Maclean D."/>
            <person name="Jones J.D."/>
        </authorList>
    </citation>
    <scope>NUCLEOTIDE SEQUENCE</scope>
</reference>
<gene>
    <name evidence="2" type="primary">AlNc14C14G1616</name>
    <name evidence="2" type="ORF">ALNC14_018420</name>
</gene>
<protein>
    <submittedName>
        <fullName evidence="2">AlNc14C14G1616 protein</fullName>
    </submittedName>
</protein>
<dbReference type="HOGENOM" id="CLU_1828893_0_0_1"/>
<dbReference type="EMBL" id="FR824059">
    <property type="protein sequence ID" value="CCA15699.1"/>
    <property type="molecule type" value="Genomic_DNA"/>
</dbReference>
<evidence type="ECO:0000313" key="2">
    <source>
        <dbReference type="EMBL" id="CCA15699.1"/>
    </source>
</evidence>
<feature type="region of interest" description="Disordered" evidence="1">
    <location>
        <begin position="1"/>
        <end position="42"/>
    </location>
</feature>
<dbReference type="AlphaFoldDB" id="F0W3V0"/>
<sequence length="141" mass="16455">MSNRNKEAETDLNDPNAAGEGSCCLLFDEQDGGDSDSDSDSEISRILDSVVKEEHRRLRHCHAQRRYRAKKQYKRILALQRNLVLLQNYRDALQETVYLQYEKALYQRRIVELQMEPPSYFNINHIQTSFTNDSSKKNNAS</sequence>
<evidence type="ECO:0000256" key="1">
    <source>
        <dbReference type="SAM" id="MobiDB-lite"/>
    </source>
</evidence>
<organism evidence="2">
    <name type="scientific">Albugo laibachii Nc14</name>
    <dbReference type="NCBI Taxonomy" id="890382"/>
    <lineage>
        <taxon>Eukaryota</taxon>
        <taxon>Sar</taxon>
        <taxon>Stramenopiles</taxon>
        <taxon>Oomycota</taxon>
        <taxon>Peronosporomycetes</taxon>
        <taxon>Albuginales</taxon>
        <taxon>Albuginaceae</taxon>
        <taxon>Albugo</taxon>
    </lineage>
</organism>
<feature type="compositionally biased region" description="Acidic residues" evidence="1">
    <location>
        <begin position="28"/>
        <end position="41"/>
    </location>
</feature>
<reference evidence="2" key="2">
    <citation type="submission" date="2011-02" db="EMBL/GenBank/DDBJ databases">
        <authorList>
            <person name="MacLean D."/>
        </authorList>
    </citation>
    <scope>NUCLEOTIDE SEQUENCE</scope>
</reference>
<proteinExistence type="predicted"/>